<evidence type="ECO:0000256" key="5">
    <source>
        <dbReference type="ARBA" id="ARBA00022679"/>
    </source>
</evidence>
<dbReference type="STRING" id="574087.Acear_1734"/>
<keyword evidence="15" id="KW-1185">Reference proteome</keyword>
<dbReference type="GO" id="GO:0005737">
    <property type="term" value="C:cytoplasm"/>
    <property type="evidence" value="ECO:0007669"/>
    <property type="project" value="UniProtKB-ARBA"/>
</dbReference>
<dbReference type="GO" id="GO:0004337">
    <property type="term" value="F:(2E,6E)-farnesyl diphosphate synthase activity"/>
    <property type="evidence" value="ECO:0007669"/>
    <property type="project" value="UniProtKB-EC"/>
</dbReference>
<proteinExistence type="inferred from homology"/>
<name>D9QRU8_ACEAZ</name>
<dbReference type="SUPFAM" id="SSF48576">
    <property type="entry name" value="Terpenoid synthases"/>
    <property type="match status" value="1"/>
</dbReference>
<evidence type="ECO:0000256" key="9">
    <source>
        <dbReference type="ARBA" id="ARBA00032380"/>
    </source>
</evidence>
<evidence type="ECO:0000256" key="3">
    <source>
        <dbReference type="ARBA" id="ARBA00012439"/>
    </source>
</evidence>
<sequence>MEINDFLVAKAEAVNKALDDYLPAEDKKPAKLHQSMRYSTLMGGKRLRPVLTLIVANSLFGVEEERIMPAAAAVELVHNYSLIHDDLPCMDDDDYRRGELANHKVFGDAIAVLSGDALLTYAFELLTKLEGDFTAEQILKVSKEVAQGAGFRGMVGGQAADMLAEGKAVEDIDLEFIHRYKTGALLQAAVRTGAILGGADKEELAALTIYAENIGLSFQIIDDILDIVGDEEKLGKEVGSDEGQDKATFPSVYGLEESRAMAQKKVQAAKEAIERFEEDAELLIQLADYIIERDY</sequence>
<dbReference type="RefSeq" id="WP_013278684.1">
    <property type="nucleotide sequence ID" value="NC_014378.1"/>
</dbReference>
<reference evidence="14 15" key="1">
    <citation type="journal article" date="2010" name="Stand. Genomic Sci.">
        <title>Complete genome sequence of Acetohalobium arabaticum type strain (Z-7288).</title>
        <authorList>
            <person name="Sikorski J."/>
            <person name="Lapidus A."/>
            <person name="Chertkov O."/>
            <person name="Lucas S."/>
            <person name="Copeland A."/>
            <person name="Glavina Del Rio T."/>
            <person name="Nolan M."/>
            <person name="Tice H."/>
            <person name="Cheng J.F."/>
            <person name="Han C."/>
            <person name="Brambilla E."/>
            <person name="Pitluck S."/>
            <person name="Liolios K."/>
            <person name="Ivanova N."/>
            <person name="Mavromatis K."/>
            <person name="Mikhailova N."/>
            <person name="Pati A."/>
            <person name="Bruce D."/>
            <person name="Detter C."/>
            <person name="Tapia R."/>
            <person name="Goodwin L."/>
            <person name="Chen A."/>
            <person name="Palaniappan K."/>
            <person name="Land M."/>
            <person name="Hauser L."/>
            <person name="Chang Y.J."/>
            <person name="Jeffries C.D."/>
            <person name="Rohde M."/>
            <person name="Goker M."/>
            <person name="Spring S."/>
            <person name="Woyke T."/>
            <person name="Bristow J."/>
            <person name="Eisen J.A."/>
            <person name="Markowitz V."/>
            <person name="Hugenholtz P."/>
            <person name="Kyrpides N.C."/>
            <person name="Klenk H.P."/>
        </authorList>
    </citation>
    <scope>NUCLEOTIDE SEQUENCE [LARGE SCALE GENOMIC DNA]</scope>
    <source>
        <strain evidence="15">ATCC 49924 / DSM 5501 / Z-7288</strain>
    </source>
</reference>
<dbReference type="EC" id="2.5.1.10" evidence="3"/>
<dbReference type="PROSITE" id="PS00444">
    <property type="entry name" value="POLYPRENYL_SYNTHASE_2"/>
    <property type="match status" value="1"/>
</dbReference>
<evidence type="ECO:0000256" key="10">
    <source>
        <dbReference type="ARBA" id="ARBA00032873"/>
    </source>
</evidence>
<dbReference type="InterPro" id="IPR008949">
    <property type="entry name" value="Isoprenoid_synthase_dom_sf"/>
</dbReference>
<evidence type="ECO:0000256" key="8">
    <source>
        <dbReference type="ARBA" id="ARBA00023229"/>
    </source>
</evidence>
<keyword evidence="6" id="KW-0479">Metal-binding</keyword>
<dbReference type="eggNOG" id="COG0142">
    <property type="taxonomic scope" value="Bacteria"/>
</dbReference>
<dbReference type="SFLD" id="SFLDS00005">
    <property type="entry name" value="Isoprenoid_Synthase_Type_I"/>
    <property type="match status" value="1"/>
</dbReference>
<dbReference type="EMBL" id="CP002105">
    <property type="protein sequence ID" value="ADL13239.1"/>
    <property type="molecule type" value="Genomic_DNA"/>
</dbReference>
<comment type="catalytic activity">
    <reaction evidence="11">
        <text>isopentenyl diphosphate + (2E)-geranyl diphosphate = (2E,6E)-farnesyl diphosphate + diphosphate</text>
        <dbReference type="Rhea" id="RHEA:19361"/>
        <dbReference type="ChEBI" id="CHEBI:33019"/>
        <dbReference type="ChEBI" id="CHEBI:58057"/>
        <dbReference type="ChEBI" id="CHEBI:128769"/>
        <dbReference type="ChEBI" id="CHEBI:175763"/>
        <dbReference type="EC" id="2.5.1.10"/>
    </reaction>
</comment>
<dbReference type="PROSITE" id="PS00723">
    <property type="entry name" value="POLYPRENYL_SYNTHASE_1"/>
    <property type="match status" value="1"/>
</dbReference>
<evidence type="ECO:0000256" key="13">
    <source>
        <dbReference type="SAM" id="Coils"/>
    </source>
</evidence>
<evidence type="ECO:0000256" key="2">
    <source>
        <dbReference type="ARBA" id="ARBA00006706"/>
    </source>
</evidence>
<keyword evidence="13" id="KW-0175">Coiled coil</keyword>
<dbReference type="InterPro" id="IPR033749">
    <property type="entry name" value="Polyprenyl_synt_CS"/>
</dbReference>
<dbReference type="SFLD" id="SFLDG01017">
    <property type="entry name" value="Polyprenyl_Transferase_Like"/>
    <property type="match status" value="1"/>
</dbReference>
<dbReference type="Pfam" id="PF00348">
    <property type="entry name" value="polyprenyl_synt"/>
    <property type="match status" value="1"/>
</dbReference>
<keyword evidence="5 12" id="KW-0808">Transferase</keyword>
<dbReference type="CDD" id="cd00685">
    <property type="entry name" value="Trans_IPPS_HT"/>
    <property type="match status" value="1"/>
</dbReference>
<dbReference type="Gene3D" id="1.10.600.10">
    <property type="entry name" value="Farnesyl Diphosphate Synthase"/>
    <property type="match status" value="1"/>
</dbReference>
<evidence type="ECO:0000256" key="11">
    <source>
        <dbReference type="ARBA" id="ARBA00049399"/>
    </source>
</evidence>
<evidence type="ECO:0000256" key="6">
    <source>
        <dbReference type="ARBA" id="ARBA00022723"/>
    </source>
</evidence>
<evidence type="ECO:0000256" key="4">
    <source>
        <dbReference type="ARBA" id="ARBA00015100"/>
    </source>
</evidence>
<dbReference type="AlphaFoldDB" id="D9QRU8"/>
<dbReference type="InterPro" id="IPR053378">
    <property type="entry name" value="Prenyl_diphosphate_synthase"/>
</dbReference>
<dbReference type="FunFam" id="1.10.600.10:FF:000001">
    <property type="entry name" value="Geranylgeranyl diphosphate synthase"/>
    <property type="match status" value="1"/>
</dbReference>
<dbReference type="KEGG" id="aar:Acear_1734"/>
<accession>D9QRU8</accession>
<dbReference type="GO" id="GO:0016114">
    <property type="term" value="P:terpenoid biosynthetic process"/>
    <property type="evidence" value="ECO:0007669"/>
    <property type="project" value="UniProtKB-ARBA"/>
</dbReference>
<comment type="cofactor">
    <cofactor evidence="1">
        <name>Mg(2+)</name>
        <dbReference type="ChEBI" id="CHEBI:18420"/>
    </cofactor>
</comment>
<evidence type="ECO:0000256" key="12">
    <source>
        <dbReference type="RuleBase" id="RU004466"/>
    </source>
</evidence>
<protein>
    <recommendedName>
        <fullName evidence="4">Farnesyl diphosphate synthase</fullName>
        <ecNumber evidence="3">2.5.1.10</ecNumber>
    </recommendedName>
    <alternativeName>
        <fullName evidence="10">(2E,6E)-farnesyl diphosphate synthase</fullName>
    </alternativeName>
    <alternativeName>
        <fullName evidence="9">Geranyltranstransferase</fullName>
    </alternativeName>
</protein>
<keyword evidence="7" id="KW-0460">Magnesium</keyword>
<dbReference type="PANTHER" id="PTHR43281">
    <property type="entry name" value="FARNESYL DIPHOSPHATE SYNTHASE"/>
    <property type="match status" value="1"/>
</dbReference>
<dbReference type="GO" id="GO:0046872">
    <property type="term" value="F:metal ion binding"/>
    <property type="evidence" value="ECO:0007669"/>
    <property type="project" value="UniProtKB-KW"/>
</dbReference>
<dbReference type="Proteomes" id="UP000001661">
    <property type="component" value="Chromosome"/>
</dbReference>
<dbReference type="HOGENOM" id="CLU_014015_0_0_9"/>
<dbReference type="InterPro" id="IPR000092">
    <property type="entry name" value="Polyprenyl_synt"/>
</dbReference>
<gene>
    <name evidence="14" type="ordered locus">Acear_1734</name>
</gene>
<feature type="coiled-coil region" evidence="13">
    <location>
        <begin position="259"/>
        <end position="286"/>
    </location>
</feature>
<dbReference type="PANTHER" id="PTHR43281:SF1">
    <property type="entry name" value="FARNESYL DIPHOSPHATE SYNTHASE"/>
    <property type="match status" value="1"/>
</dbReference>
<dbReference type="NCBIfam" id="NF045485">
    <property type="entry name" value="FPPsyn"/>
    <property type="match status" value="1"/>
</dbReference>
<keyword evidence="8" id="KW-0414">Isoprene biosynthesis</keyword>
<comment type="similarity">
    <text evidence="2 12">Belongs to the FPP/GGPP synthase family.</text>
</comment>
<evidence type="ECO:0000256" key="7">
    <source>
        <dbReference type="ARBA" id="ARBA00022842"/>
    </source>
</evidence>
<evidence type="ECO:0000313" key="15">
    <source>
        <dbReference type="Proteomes" id="UP000001661"/>
    </source>
</evidence>
<dbReference type="OrthoDB" id="9805316at2"/>
<organism evidence="14 15">
    <name type="scientific">Acetohalobium arabaticum (strain ATCC 49924 / DSM 5501 / Z-7288)</name>
    <dbReference type="NCBI Taxonomy" id="574087"/>
    <lineage>
        <taxon>Bacteria</taxon>
        <taxon>Bacillati</taxon>
        <taxon>Bacillota</taxon>
        <taxon>Clostridia</taxon>
        <taxon>Halanaerobiales</taxon>
        <taxon>Halobacteroidaceae</taxon>
        <taxon>Acetohalobium</taxon>
    </lineage>
</organism>
<evidence type="ECO:0000256" key="1">
    <source>
        <dbReference type="ARBA" id="ARBA00001946"/>
    </source>
</evidence>
<evidence type="ECO:0000313" key="14">
    <source>
        <dbReference type="EMBL" id="ADL13239.1"/>
    </source>
</evidence>